<sequence>MTAMTDDSSRSADSVVLRDALSDPLSLSDEAVAAATRLPPLAAVHQLPAAEVDALAELWTSTRADSAATHPVLARLGPAAHRLRELRRAERTTTTCPVCCFDRLDEPPYLAFEGVPEAEGDRESLAPPYAIHFGDPSRRRCPCCGFGFGIDDDPVHGDETWTFQAWLRFWIERGASWHDSSRKPTQWTLAAQFAAAGRAEPAVTPTG</sequence>
<evidence type="ECO:0000313" key="2">
    <source>
        <dbReference type="Proteomes" id="UP000295560"/>
    </source>
</evidence>
<name>A0A4R1I1Y3_PSEEN</name>
<accession>A0A4R1I1Y3</accession>
<proteinExistence type="predicted"/>
<dbReference type="AlphaFoldDB" id="A0A4R1I1Y3"/>
<reference evidence="1 2" key="1">
    <citation type="submission" date="2019-03" db="EMBL/GenBank/DDBJ databases">
        <title>Sequencing the genomes of 1000 actinobacteria strains.</title>
        <authorList>
            <person name="Klenk H.-P."/>
        </authorList>
    </citation>
    <scope>NUCLEOTIDE SEQUENCE [LARGE SCALE GENOMIC DNA]</scope>
    <source>
        <strain evidence="1 2">DSM 44969</strain>
    </source>
</reference>
<gene>
    <name evidence="1" type="ORF">EV378_3467</name>
</gene>
<organism evidence="1 2">
    <name type="scientific">Pseudonocardia endophytica</name>
    <dbReference type="NCBI Taxonomy" id="401976"/>
    <lineage>
        <taxon>Bacteria</taxon>
        <taxon>Bacillati</taxon>
        <taxon>Actinomycetota</taxon>
        <taxon>Actinomycetes</taxon>
        <taxon>Pseudonocardiales</taxon>
        <taxon>Pseudonocardiaceae</taxon>
        <taxon>Pseudonocardia</taxon>
    </lineage>
</organism>
<dbReference type="Proteomes" id="UP000295560">
    <property type="component" value="Unassembled WGS sequence"/>
</dbReference>
<protein>
    <submittedName>
        <fullName evidence="1">Uncharacterized protein</fullName>
    </submittedName>
</protein>
<dbReference type="EMBL" id="SMFZ01000001">
    <property type="protein sequence ID" value="TCK27595.1"/>
    <property type="molecule type" value="Genomic_DNA"/>
</dbReference>
<keyword evidence="2" id="KW-1185">Reference proteome</keyword>
<evidence type="ECO:0000313" key="1">
    <source>
        <dbReference type="EMBL" id="TCK27595.1"/>
    </source>
</evidence>
<comment type="caution">
    <text evidence="1">The sequence shown here is derived from an EMBL/GenBank/DDBJ whole genome shotgun (WGS) entry which is preliminary data.</text>
</comment>